<evidence type="ECO:0000313" key="15">
    <source>
        <dbReference type="Proteomes" id="UP000030763"/>
    </source>
</evidence>
<evidence type="ECO:0000256" key="11">
    <source>
        <dbReference type="SAM" id="MobiDB-lite"/>
    </source>
</evidence>
<evidence type="ECO:0000256" key="5">
    <source>
        <dbReference type="ARBA" id="ARBA00022729"/>
    </source>
</evidence>
<dbReference type="OrthoDB" id="339716at2759"/>
<feature type="compositionally biased region" description="Low complexity" evidence="11">
    <location>
        <begin position="537"/>
        <end position="551"/>
    </location>
</feature>
<dbReference type="VEuPathDB" id="ToxoDB:EMWEY_00006640"/>
<feature type="domain" description="Generative cell specific-1/HAP2" evidence="13">
    <location>
        <begin position="8"/>
        <end position="343"/>
    </location>
</feature>
<keyword evidence="10" id="KW-0278">Fertilization</keyword>
<sequence>MADAILELSEATKVARDTTFDVTARLTGSEVPQTDVVKSLRTGVRYRLLYTETQEGCSDSEDLTHWNVTETDNPDLARLCKSGSPFCNPKSCLRHMIVLDENSVTVDGSVCDLPGVSLLQWGRDGFCDYKPGTCFAKNLKWFNAFNEEAAKASRPPPYALQYPPGNYPRYHAGLSNANEAIDTSKAGPFELHRLAFAYPLSHKSKVRIEMNAGLIRWIQSSAPGQITSIAPPAPRECDNGQTFGCPLKVYVLNSGMGSVDATFYLELPYCTEHGSDDPTDKVGDRYRYWKLDPVSAVQRNVPAGSSQAFDLTLRLTAVVEEFDFNCVMKLYDSELNQLDIKSFDLLTGKAAVDAAACCALQDKRNWFQRLMNVVPNDGECDCSFWNLICLPADWNDCFGSLKKALKTILLAGVTIVALFLLWPVLKPVLKIVCKCARVPFKCLRCVGRHRKTNRKEHKLRKKEAKRLAKEQRRIQQKTRRRTVEAHQQPLSECCSEVLDESLRGDIEGSGSAISDEAVSSGAYSTSGRKNTSKDESAPVNSNSASDSVSSA</sequence>
<evidence type="ECO:0000259" key="13">
    <source>
        <dbReference type="Pfam" id="PF10699"/>
    </source>
</evidence>
<feature type="region of interest" description="Disordered" evidence="11">
    <location>
        <begin position="505"/>
        <end position="551"/>
    </location>
</feature>
<evidence type="ECO:0000313" key="14">
    <source>
        <dbReference type="EMBL" id="CDJ60479.1"/>
    </source>
</evidence>
<dbReference type="InterPro" id="IPR018928">
    <property type="entry name" value="HAP2/GCS1_dom"/>
</dbReference>
<dbReference type="Pfam" id="PF10699">
    <property type="entry name" value="HAP2-GCS1"/>
    <property type="match status" value="1"/>
</dbReference>
<dbReference type="AlphaFoldDB" id="U6MDC3"/>
<reference evidence="14" key="2">
    <citation type="submission" date="2013-10" db="EMBL/GenBank/DDBJ databases">
        <authorList>
            <person name="Aslett M."/>
        </authorList>
    </citation>
    <scope>NUCLEOTIDE SEQUENCE [LARGE SCALE GENOMIC DNA]</scope>
    <source>
        <strain evidence="14">Weybridge</strain>
    </source>
</reference>
<comment type="similarity">
    <text evidence="2">Belongs to the HAP2/GCS1 family.</text>
</comment>
<name>U6MDC3_EIMMA</name>
<keyword evidence="8 12" id="KW-0472">Membrane</keyword>
<evidence type="ECO:0000256" key="8">
    <source>
        <dbReference type="ARBA" id="ARBA00023136"/>
    </source>
</evidence>
<evidence type="ECO:0000256" key="10">
    <source>
        <dbReference type="ARBA" id="ARBA00023279"/>
    </source>
</evidence>
<feature type="region of interest" description="Disordered" evidence="11">
    <location>
        <begin position="454"/>
        <end position="487"/>
    </location>
</feature>
<organism evidence="14 15">
    <name type="scientific">Eimeria maxima</name>
    <name type="common">Coccidian parasite</name>
    <dbReference type="NCBI Taxonomy" id="5804"/>
    <lineage>
        <taxon>Eukaryota</taxon>
        <taxon>Sar</taxon>
        <taxon>Alveolata</taxon>
        <taxon>Apicomplexa</taxon>
        <taxon>Conoidasida</taxon>
        <taxon>Coccidia</taxon>
        <taxon>Eucoccidiorida</taxon>
        <taxon>Eimeriorina</taxon>
        <taxon>Eimeriidae</taxon>
        <taxon>Eimeria</taxon>
    </lineage>
</organism>
<evidence type="ECO:0000256" key="3">
    <source>
        <dbReference type="ARBA" id="ARBA00022475"/>
    </source>
</evidence>
<keyword evidence="6 12" id="KW-1133">Transmembrane helix</keyword>
<feature type="compositionally biased region" description="Basic residues" evidence="11">
    <location>
        <begin position="454"/>
        <end position="464"/>
    </location>
</feature>
<evidence type="ECO:0000256" key="7">
    <source>
        <dbReference type="ARBA" id="ARBA00023121"/>
    </source>
</evidence>
<evidence type="ECO:0000256" key="1">
    <source>
        <dbReference type="ARBA" id="ARBA00004251"/>
    </source>
</evidence>
<gene>
    <name evidence="14" type="ORF">EMWEY_00006640</name>
</gene>
<dbReference type="GO" id="GO:0005886">
    <property type="term" value="C:plasma membrane"/>
    <property type="evidence" value="ECO:0007669"/>
    <property type="project" value="UniProtKB-SubCell"/>
</dbReference>
<dbReference type="InterPro" id="IPR040326">
    <property type="entry name" value="HAP2/GCS1"/>
</dbReference>
<keyword evidence="15" id="KW-1185">Reference proteome</keyword>
<evidence type="ECO:0000256" key="4">
    <source>
        <dbReference type="ARBA" id="ARBA00022692"/>
    </source>
</evidence>
<keyword evidence="4 12" id="KW-0812">Transmembrane</keyword>
<dbReference type="PANTHER" id="PTHR31764:SF0">
    <property type="entry name" value="GENERATIVE CELL SPECIFIC-1_HAP2 DOMAIN-CONTAINING PROTEIN"/>
    <property type="match status" value="1"/>
</dbReference>
<keyword evidence="9" id="KW-1015">Disulfide bond</keyword>
<keyword evidence="5" id="KW-0732">Signal</keyword>
<keyword evidence="3" id="KW-1003">Cell membrane</keyword>
<dbReference type="GO" id="GO:0008289">
    <property type="term" value="F:lipid binding"/>
    <property type="evidence" value="ECO:0007669"/>
    <property type="project" value="UniProtKB-KW"/>
</dbReference>
<dbReference type="PANTHER" id="PTHR31764">
    <property type="entry name" value="PROTEIN HAPLESS 2"/>
    <property type="match status" value="1"/>
</dbReference>
<accession>U6MDC3</accession>
<dbReference type="GeneID" id="25334650"/>
<dbReference type="OMA" id="WIQSSAP"/>
<dbReference type="RefSeq" id="XP_013337129.1">
    <property type="nucleotide sequence ID" value="XM_013481675.1"/>
</dbReference>
<evidence type="ECO:0000256" key="2">
    <source>
        <dbReference type="ARBA" id="ARBA00010929"/>
    </source>
</evidence>
<dbReference type="EMBL" id="HG721856">
    <property type="protein sequence ID" value="CDJ60479.1"/>
    <property type="molecule type" value="Genomic_DNA"/>
</dbReference>
<evidence type="ECO:0000256" key="6">
    <source>
        <dbReference type="ARBA" id="ARBA00022989"/>
    </source>
</evidence>
<feature type="transmembrane region" description="Helical" evidence="12">
    <location>
        <begin position="408"/>
        <end position="425"/>
    </location>
</feature>
<keyword evidence="7" id="KW-0446">Lipid-binding</keyword>
<evidence type="ECO:0000256" key="12">
    <source>
        <dbReference type="SAM" id="Phobius"/>
    </source>
</evidence>
<dbReference type="GO" id="GO:0007338">
    <property type="term" value="P:single fertilization"/>
    <property type="evidence" value="ECO:0007669"/>
    <property type="project" value="UniProtKB-KW"/>
</dbReference>
<protein>
    <recommendedName>
        <fullName evidence="13">Generative cell specific-1/HAP2 domain-containing protein</fullName>
    </recommendedName>
</protein>
<dbReference type="Proteomes" id="UP000030763">
    <property type="component" value="Unassembled WGS sequence"/>
</dbReference>
<evidence type="ECO:0000256" key="9">
    <source>
        <dbReference type="ARBA" id="ARBA00023157"/>
    </source>
</evidence>
<reference evidence="14" key="1">
    <citation type="submission" date="2013-10" db="EMBL/GenBank/DDBJ databases">
        <title>Genomic analysis of the causative agents of coccidiosis in chickens.</title>
        <authorList>
            <person name="Reid A.J."/>
            <person name="Blake D."/>
            <person name="Billington K."/>
            <person name="Browne H."/>
            <person name="Dunn M."/>
            <person name="Hung S."/>
            <person name="Kawahara F."/>
            <person name="Miranda-Saavedra D."/>
            <person name="Mourier T."/>
            <person name="Nagra H."/>
            <person name="Otto T.D."/>
            <person name="Rawlings N."/>
            <person name="Sanchez A."/>
            <person name="Sanders M."/>
            <person name="Subramaniam C."/>
            <person name="Tay Y."/>
            <person name="Dear P."/>
            <person name="Doerig C."/>
            <person name="Gruber A."/>
            <person name="Parkinson J."/>
            <person name="Shirley M."/>
            <person name="Wan K.L."/>
            <person name="Berriman M."/>
            <person name="Tomley F."/>
            <person name="Pain A."/>
        </authorList>
    </citation>
    <scope>NUCLEOTIDE SEQUENCE [LARGE SCALE GENOMIC DNA]</scope>
    <source>
        <strain evidence="14">Weybridge</strain>
    </source>
</reference>
<comment type="subcellular location">
    <subcellularLocation>
        <location evidence="1">Cell membrane</location>
        <topology evidence="1">Single-pass type I membrane protein</topology>
    </subcellularLocation>
</comment>
<proteinExistence type="inferred from homology"/>